<dbReference type="InterPro" id="IPR005094">
    <property type="entry name" value="Endonuclease_MobA/VirD2"/>
</dbReference>
<accession>A0A4R2C030</accession>
<evidence type="ECO:0000313" key="4">
    <source>
        <dbReference type="Proteomes" id="UP000295351"/>
    </source>
</evidence>
<dbReference type="AlphaFoldDB" id="A0A4R2C030"/>
<reference evidence="3 4" key="1">
    <citation type="submission" date="2019-03" db="EMBL/GenBank/DDBJ databases">
        <title>Genomic Encyclopedia of Type Strains, Phase IV (KMG-IV): sequencing the most valuable type-strain genomes for metagenomic binning, comparative biology and taxonomic classification.</title>
        <authorList>
            <person name="Goeker M."/>
        </authorList>
    </citation>
    <scope>NUCLEOTIDE SEQUENCE [LARGE SCALE GENOMIC DNA]</scope>
    <source>
        <strain evidence="3 4">DSM 18401</strain>
    </source>
</reference>
<feature type="compositionally biased region" description="Basic and acidic residues" evidence="1">
    <location>
        <begin position="605"/>
        <end position="623"/>
    </location>
</feature>
<evidence type="ECO:0000313" key="3">
    <source>
        <dbReference type="EMBL" id="TCN32813.1"/>
    </source>
</evidence>
<proteinExistence type="predicted"/>
<dbReference type="RefSeq" id="WP_133037025.1">
    <property type="nucleotide sequence ID" value="NZ_BAABEI010000012.1"/>
</dbReference>
<dbReference type="Proteomes" id="UP000295351">
    <property type="component" value="Unassembled WGS sequence"/>
</dbReference>
<comment type="caution">
    <text evidence="3">The sequence shown here is derived from an EMBL/GenBank/DDBJ whole genome shotgun (WGS) entry which is preliminary data.</text>
</comment>
<feature type="compositionally biased region" description="Basic and acidic residues" evidence="1">
    <location>
        <begin position="469"/>
        <end position="489"/>
    </location>
</feature>
<feature type="compositionally biased region" description="Basic and acidic residues" evidence="1">
    <location>
        <begin position="554"/>
        <end position="570"/>
    </location>
</feature>
<feature type="compositionally biased region" description="Basic residues" evidence="1">
    <location>
        <begin position="456"/>
        <end position="468"/>
    </location>
</feature>
<keyword evidence="4" id="KW-1185">Reference proteome</keyword>
<sequence length="623" mass="70448">MIPKASQRAGGQDLATHLLNAHDNEYVELAELRGAVADDLHGAFAEWEAIAHSLTKCRNYLYSLSVNPDLGQGQLSRDQYRDYAARVEEALGLTAQPRALVFHIKEGREHCHIVWSRIDAQAGKAIHQPFDHDKLMMVTREFARDHGLTLPAGYERSGDDRKKNSLYEAQQERNSGLTKEERMAAITAAWKRSDTPRAFVRALEEMGYVLATGNRPYVLVDLYGNMNALPKLIDDRSIRTKDIRAFLERDFPPETLPSVEEAKALVASHRQAREDFVKSGRDAKKLDLLKAAQAARREKVEAAQGTMKARHRHEVDALSQEQLAARRQLRTRYLEEARRLKEARAAAKPTGLAAFLGRVTGVSFVIHKLHKHRDAQRYTAFQMEKTALAEKQAEARRVLEHRHTLQAIDAARAVRALAQIEARELKSYEVAQRKQERIQQRQGHGHMPALNLTLKPKGRSAMPHKAKDRYRARDRQRDHDQHDDRRQDQENSAGDHQQAADDRRALRKVFGEAVDKRAEQVEAGKSGKGESARGGRGGDSGEGAARRRNRTGRRAPDIEVEAKQAPEPHWTELPLADKFQNAARDSNHAASASGSDTRRLRPSRATRDRGNDRDGDKDFERER</sequence>
<feature type="region of interest" description="Disordered" evidence="1">
    <location>
        <begin position="433"/>
        <end position="503"/>
    </location>
</feature>
<gene>
    <name evidence="3" type="ORF">EV665_1458</name>
</gene>
<dbReference type="Pfam" id="PF03432">
    <property type="entry name" value="Relaxase"/>
    <property type="match status" value="1"/>
</dbReference>
<name>A0A4R2C030_SHIGR</name>
<evidence type="ECO:0000259" key="2">
    <source>
        <dbReference type="Pfam" id="PF03432"/>
    </source>
</evidence>
<protein>
    <submittedName>
        <fullName evidence="3">Relaxase/mobilization nuclease-like protein</fullName>
    </submittedName>
</protein>
<organism evidence="3 4">
    <name type="scientific">Shinella granuli</name>
    <dbReference type="NCBI Taxonomy" id="323621"/>
    <lineage>
        <taxon>Bacteria</taxon>
        <taxon>Pseudomonadati</taxon>
        <taxon>Pseudomonadota</taxon>
        <taxon>Alphaproteobacteria</taxon>
        <taxon>Hyphomicrobiales</taxon>
        <taxon>Rhizobiaceae</taxon>
        <taxon>Shinella</taxon>
    </lineage>
</organism>
<dbReference type="EMBL" id="SLVX01000045">
    <property type="protein sequence ID" value="TCN32813.1"/>
    <property type="molecule type" value="Genomic_DNA"/>
</dbReference>
<feature type="region of interest" description="Disordered" evidence="1">
    <location>
        <begin position="516"/>
        <end position="623"/>
    </location>
</feature>
<evidence type="ECO:0000256" key="1">
    <source>
        <dbReference type="SAM" id="MobiDB-lite"/>
    </source>
</evidence>
<feature type="compositionally biased region" description="Basic and acidic residues" evidence="1">
    <location>
        <begin position="516"/>
        <end position="533"/>
    </location>
</feature>
<feature type="domain" description="MobA/VirD2-like nuclease" evidence="2">
    <location>
        <begin position="31"/>
        <end position="148"/>
    </location>
</feature>